<keyword evidence="2" id="KW-1133">Transmembrane helix</keyword>
<proteinExistence type="predicted"/>
<organism evidence="3 4">
    <name type="scientific">Hypholoma sublateritium (strain FD-334 SS-4)</name>
    <dbReference type="NCBI Taxonomy" id="945553"/>
    <lineage>
        <taxon>Eukaryota</taxon>
        <taxon>Fungi</taxon>
        <taxon>Dikarya</taxon>
        <taxon>Basidiomycota</taxon>
        <taxon>Agaricomycotina</taxon>
        <taxon>Agaricomycetes</taxon>
        <taxon>Agaricomycetidae</taxon>
        <taxon>Agaricales</taxon>
        <taxon>Agaricineae</taxon>
        <taxon>Strophariaceae</taxon>
        <taxon>Hypholoma</taxon>
    </lineage>
</organism>
<evidence type="ECO:0008006" key="5">
    <source>
        <dbReference type="Google" id="ProtNLM"/>
    </source>
</evidence>
<evidence type="ECO:0000313" key="4">
    <source>
        <dbReference type="Proteomes" id="UP000054270"/>
    </source>
</evidence>
<feature type="compositionally biased region" description="Basic residues" evidence="1">
    <location>
        <begin position="95"/>
        <end position="104"/>
    </location>
</feature>
<gene>
    <name evidence="3" type="ORF">HYPSUDRAFT_149045</name>
</gene>
<evidence type="ECO:0000256" key="2">
    <source>
        <dbReference type="SAM" id="Phobius"/>
    </source>
</evidence>
<name>A0A0D2NFL9_HYPSF</name>
<keyword evidence="2" id="KW-0812">Transmembrane</keyword>
<feature type="compositionally biased region" description="Pro residues" evidence="1">
    <location>
        <begin position="1"/>
        <end position="14"/>
    </location>
</feature>
<keyword evidence="4" id="KW-1185">Reference proteome</keyword>
<feature type="transmembrane region" description="Helical" evidence="2">
    <location>
        <begin position="178"/>
        <end position="199"/>
    </location>
</feature>
<feature type="transmembrane region" description="Helical" evidence="2">
    <location>
        <begin position="205"/>
        <end position="228"/>
    </location>
</feature>
<feature type="compositionally biased region" description="Low complexity" evidence="1">
    <location>
        <begin position="64"/>
        <end position="78"/>
    </location>
</feature>
<dbReference type="OMA" id="SFYRNAY"/>
<sequence>MAIPEPPTTSPPPLVDELESTPTDPPPPYPTRERRSRPARTHRGTHGRIQTTDIPSYHHHLTQSLSSGSHIDSDSPLSPYTDDDTEPTETTPIFPRHHHHHGGRPRAQSYTSTTSSLTHTVLSIFQTEEDDSSEDSLRFSLVNDSVSVRSSQRGTGFFSCAAWRRYFRPLTMKSYYRALFHLLVINFPYGLVAWIYLFVFTVTGTILLIALPLGAVLCFCDLLGARAFSRGELALQSRFHGPLAHALPYPPRPIFTRYRPLTPAEIESGHAIAARSILVAERSFYKNTYAMFTDPTSYQALFYFLVVKPAITLLISLGIIAFALPAILLVLPAPAVLRAVRRIGIWQANIAVEGLYVPVR</sequence>
<dbReference type="AlphaFoldDB" id="A0A0D2NFL9"/>
<evidence type="ECO:0000256" key="1">
    <source>
        <dbReference type="SAM" id="MobiDB-lite"/>
    </source>
</evidence>
<feature type="transmembrane region" description="Helical" evidence="2">
    <location>
        <begin position="301"/>
        <end position="331"/>
    </location>
</feature>
<reference evidence="4" key="1">
    <citation type="submission" date="2014-04" db="EMBL/GenBank/DDBJ databases">
        <title>Evolutionary Origins and Diversification of the Mycorrhizal Mutualists.</title>
        <authorList>
            <consortium name="DOE Joint Genome Institute"/>
            <consortium name="Mycorrhizal Genomics Consortium"/>
            <person name="Kohler A."/>
            <person name="Kuo A."/>
            <person name="Nagy L.G."/>
            <person name="Floudas D."/>
            <person name="Copeland A."/>
            <person name="Barry K.W."/>
            <person name="Cichocki N."/>
            <person name="Veneault-Fourrey C."/>
            <person name="LaButti K."/>
            <person name="Lindquist E.A."/>
            <person name="Lipzen A."/>
            <person name="Lundell T."/>
            <person name="Morin E."/>
            <person name="Murat C."/>
            <person name="Riley R."/>
            <person name="Ohm R."/>
            <person name="Sun H."/>
            <person name="Tunlid A."/>
            <person name="Henrissat B."/>
            <person name="Grigoriev I.V."/>
            <person name="Hibbett D.S."/>
            <person name="Martin F."/>
        </authorList>
    </citation>
    <scope>NUCLEOTIDE SEQUENCE [LARGE SCALE GENOMIC DNA]</scope>
    <source>
        <strain evidence="4">FD-334 SS-4</strain>
    </source>
</reference>
<dbReference type="Proteomes" id="UP000054270">
    <property type="component" value="Unassembled WGS sequence"/>
</dbReference>
<feature type="compositionally biased region" description="Basic residues" evidence="1">
    <location>
        <begin position="34"/>
        <end position="46"/>
    </location>
</feature>
<evidence type="ECO:0000313" key="3">
    <source>
        <dbReference type="EMBL" id="KJA15491.1"/>
    </source>
</evidence>
<accession>A0A0D2NFL9</accession>
<dbReference type="EMBL" id="KN817643">
    <property type="protein sequence ID" value="KJA15491.1"/>
    <property type="molecule type" value="Genomic_DNA"/>
</dbReference>
<feature type="region of interest" description="Disordered" evidence="1">
    <location>
        <begin position="1"/>
        <end position="111"/>
    </location>
</feature>
<dbReference type="OrthoDB" id="2576477at2759"/>
<protein>
    <recommendedName>
        <fullName evidence="5">Sensor domain-containing protein</fullName>
    </recommendedName>
</protein>
<keyword evidence="2" id="KW-0472">Membrane</keyword>